<dbReference type="STRING" id="4533.J3LTX0"/>
<feature type="transmembrane region" description="Helical" evidence="1">
    <location>
        <begin position="40"/>
        <end position="60"/>
    </location>
</feature>
<evidence type="ECO:0000256" key="1">
    <source>
        <dbReference type="SAM" id="Phobius"/>
    </source>
</evidence>
<keyword evidence="1" id="KW-0472">Membrane</keyword>
<keyword evidence="1" id="KW-1133">Transmembrane helix</keyword>
<dbReference type="Gramene" id="OB03G44960.1">
    <property type="protein sequence ID" value="OB03G44960.1"/>
    <property type="gene ID" value="OB03G44960"/>
</dbReference>
<name>J3LTX0_ORYBR</name>
<proteinExistence type="predicted"/>
<protein>
    <recommendedName>
        <fullName evidence="4">Pheophorbide a oxygenase domain-containing protein</fullName>
    </recommendedName>
</protein>
<reference evidence="2" key="2">
    <citation type="submission" date="2013-04" db="UniProtKB">
        <authorList>
            <consortium name="EnsemblPlants"/>
        </authorList>
    </citation>
    <scope>IDENTIFICATION</scope>
</reference>
<dbReference type="OMA" id="RWLAHYI"/>
<evidence type="ECO:0008006" key="4">
    <source>
        <dbReference type="Google" id="ProtNLM"/>
    </source>
</evidence>
<reference evidence="2" key="1">
    <citation type="journal article" date="2013" name="Nat. Commun.">
        <title>Whole-genome sequencing of Oryza brachyantha reveals mechanisms underlying Oryza genome evolution.</title>
        <authorList>
            <person name="Chen J."/>
            <person name="Huang Q."/>
            <person name="Gao D."/>
            <person name="Wang J."/>
            <person name="Lang Y."/>
            <person name="Liu T."/>
            <person name="Li B."/>
            <person name="Bai Z."/>
            <person name="Luis Goicoechea J."/>
            <person name="Liang C."/>
            <person name="Chen C."/>
            <person name="Zhang W."/>
            <person name="Sun S."/>
            <person name="Liao Y."/>
            <person name="Zhang X."/>
            <person name="Yang L."/>
            <person name="Song C."/>
            <person name="Wang M."/>
            <person name="Shi J."/>
            <person name="Liu G."/>
            <person name="Liu J."/>
            <person name="Zhou H."/>
            <person name="Zhou W."/>
            <person name="Yu Q."/>
            <person name="An N."/>
            <person name="Chen Y."/>
            <person name="Cai Q."/>
            <person name="Wang B."/>
            <person name="Liu B."/>
            <person name="Min J."/>
            <person name="Huang Y."/>
            <person name="Wu H."/>
            <person name="Li Z."/>
            <person name="Zhang Y."/>
            <person name="Yin Y."/>
            <person name="Song W."/>
            <person name="Jiang J."/>
            <person name="Jackson S.A."/>
            <person name="Wing R.A."/>
            <person name="Wang J."/>
            <person name="Chen M."/>
        </authorList>
    </citation>
    <scope>NUCLEOTIDE SEQUENCE [LARGE SCALE GENOMIC DNA]</scope>
    <source>
        <strain evidence="2">cv. IRGC 101232</strain>
    </source>
</reference>
<feature type="transmembrane region" description="Helical" evidence="1">
    <location>
        <begin position="66"/>
        <end position="85"/>
    </location>
</feature>
<keyword evidence="3" id="KW-1185">Reference proteome</keyword>
<dbReference type="EnsemblPlants" id="OB03G44960.1">
    <property type="protein sequence ID" value="OB03G44960.1"/>
    <property type="gene ID" value="OB03G44960"/>
</dbReference>
<dbReference type="eggNOG" id="ENOG502QR6Q">
    <property type="taxonomic scope" value="Eukaryota"/>
</dbReference>
<dbReference type="HOGENOM" id="CLU_154893_0_0_1"/>
<sequence>MVDQLPPTPAKDQLMERYWSHVMQCTSCSAALKGMRALEVALQVASVAVVGFLAVAKGALVTSVAHRAAVVAAAVMCFAASRWLADFIEKTFYFQDYVHAYK</sequence>
<keyword evidence="1" id="KW-0812">Transmembrane</keyword>
<evidence type="ECO:0000313" key="2">
    <source>
        <dbReference type="EnsemblPlants" id="OB03G44960.1"/>
    </source>
</evidence>
<dbReference type="Proteomes" id="UP000006038">
    <property type="component" value="Chromosome 3"/>
</dbReference>
<organism evidence="2">
    <name type="scientific">Oryza brachyantha</name>
    <name type="common">malo sina</name>
    <dbReference type="NCBI Taxonomy" id="4533"/>
    <lineage>
        <taxon>Eukaryota</taxon>
        <taxon>Viridiplantae</taxon>
        <taxon>Streptophyta</taxon>
        <taxon>Embryophyta</taxon>
        <taxon>Tracheophyta</taxon>
        <taxon>Spermatophyta</taxon>
        <taxon>Magnoliopsida</taxon>
        <taxon>Liliopsida</taxon>
        <taxon>Poales</taxon>
        <taxon>Poaceae</taxon>
        <taxon>BOP clade</taxon>
        <taxon>Oryzoideae</taxon>
        <taxon>Oryzeae</taxon>
        <taxon>Oryzinae</taxon>
        <taxon>Oryza</taxon>
    </lineage>
</organism>
<accession>J3LTX0</accession>
<evidence type="ECO:0000313" key="3">
    <source>
        <dbReference type="Proteomes" id="UP000006038"/>
    </source>
</evidence>
<dbReference type="AlphaFoldDB" id="J3LTX0"/>